<accession>A0A4R2TUT1</accession>
<evidence type="ECO:0000256" key="3">
    <source>
        <dbReference type="ARBA" id="ARBA00022840"/>
    </source>
</evidence>
<evidence type="ECO:0000313" key="6">
    <source>
        <dbReference type="Proteomes" id="UP000295504"/>
    </source>
</evidence>
<dbReference type="SUPFAM" id="SSF52540">
    <property type="entry name" value="P-loop containing nucleoside triphosphate hydrolases"/>
    <property type="match status" value="1"/>
</dbReference>
<dbReference type="PROSITE" id="PS50893">
    <property type="entry name" value="ABC_TRANSPORTER_2"/>
    <property type="match status" value="1"/>
</dbReference>
<evidence type="ECO:0000259" key="4">
    <source>
        <dbReference type="PROSITE" id="PS50893"/>
    </source>
</evidence>
<dbReference type="GO" id="GO:0005315">
    <property type="term" value="F:phosphate transmembrane transporter activity"/>
    <property type="evidence" value="ECO:0007669"/>
    <property type="project" value="InterPro"/>
</dbReference>
<reference evidence="5 6" key="1">
    <citation type="submission" date="2019-03" db="EMBL/GenBank/DDBJ databases">
        <title>Genomic Encyclopedia of Type Strains, Phase IV (KMG-IV): sequencing the most valuable type-strain genomes for metagenomic binning, comparative biology and taxonomic classification.</title>
        <authorList>
            <person name="Goeker M."/>
        </authorList>
    </citation>
    <scope>NUCLEOTIDE SEQUENCE [LARGE SCALE GENOMIC DNA]</scope>
    <source>
        <strain evidence="5 6">DSM 100013</strain>
    </source>
</reference>
<dbReference type="GO" id="GO:0035435">
    <property type="term" value="P:phosphate ion transmembrane transport"/>
    <property type="evidence" value="ECO:0007669"/>
    <property type="project" value="InterPro"/>
</dbReference>
<dbReference type="GO" id="GO:0016020">
    <property type="term" value="C:membrane"/>
    <property type="evidence" value="ECO:0007669"/>
    <property type="project" value="InterPro"/>
</dbReference>
<keyword evidence="1" id="KW-0813">Transport</keyword>
<dbReference type="EMBL" id="SLYC01000005">
    <property type="protein sequence ID" value="TCQ05215.1"/>
    <property type="molecule type" value="Genomic_DNA"/>
</dbReference>
<dbReference type="Proteomes" id="UP000295504">
    <property type="component" value="Unassembled WGS sequence"/>
</dbReference>
<dbReference type="InterPro" id="IPR017871">
    <property type="entry name" value="ABC_transporter-like_CS"/>
</dbReference>
<keyword evidence="3 5" id="KW-0067">ATP-binding</keyword>
<name>A0A4R2TUT1_9FIRM</name>
<feature type="domain" description="ABC transporter" evidence="4">
    <location>
        <begin position="22"/>
        <end position="264"/>
    </location>
</feature>
<dbReference type="InterPro" id="IPR003439">
    <property type="entry name" value="ABC_transporter-like_ATP-bd"/>
</dbReference>
<dbReference type="PANTHER" id="PTHR43423:SF1">
    <property type="entry name" value="ABC TRANSPORTER I FAMILY MEMBER 17"/>
    <property type="match status" value="1"/>
</dbReference>
<gene>
    <name evidence="5" type="ORF">EDD79_100530</name>
</gene>
<comment type="caution">
    <text evidence="5">The sequence shown here is derived from an EMBL/GenBank/DDBJ whole genome shotgun (WGS) entry which is preliminary data.</text>
</comment>
<dbReference type="InterPro" id="IPR027417">
    <property type="entry name" value="P-loop_NTPase"/>
</dbReference>
<dbReference type="GO" id="GO:0005524">
    <property type="term" value="F:ATP binding"/>
    <property type="evidence" value="ECO:0007669"/>
    <property type="project" value="UniProtKB-KW"/>
</dbReference>
<dbReference type="PROSITE" id="PS00211">
    <property type="entry name" value="ABC_TRANSPORTER_1"/>
    <property type="match status" value="1"/>
</dbReference>
<dbReference type="CDD" id="cd03260">
    <property type="entry name" value="ABC_PstB_phosphate_transporter"/>
    <property type="match status" value="1"/>
</dbReference>
<dbReference type="AlphaFoldDB" id="A0A4R2TUT1"/>
<evidence type="ECO:0000313" key="5">
    <source>
        <dbReference type="EMBL" id="TCQ05215.1"/>
    </source>
</evidence>
<dbReference type="OrthoDB" id="9804199at2"/>
<proteinExistence type="predicted"/>
<dbReference type="InterPro" id="IPR005670">
    <property type="entry name" value="PstB-like"/>
</dbReference>
<dbReference type="PANTHER" id="PTHR43423">
    <property type="entry name" value="ABC TRANSPORTER I FAMILY MEMBER 17"/>
    <property type="match status" value="1"/>
</dbReference>
<evidence type="ECO:0000256" key="2">
    <source>
        <dbReference type="ARBA" id="ARBA00022741"/>
    </source>
</evidence>
<dbReference type="GO" id="GO:0016887">
    <property type="term" value="F:ATP hydrolysis activity"/>
    <property type="evidence" value="ECO:0007669"/>
    <property type="project" value="InterPro"/>
</dbReference>
<organism evidence="5 6">
    <name type="scientific">Serpentinicella alkaliphila</name>
    <dbReference type="NCBI Taxonomy" id="1734049"/>
    <lineage>
        <taxon>Bacteria</taxon>
        <taxon>Bacillati</taxon>
        <taxon>Bacillota</taxon>
        <taxon>Clostridia</taxon>
        <taxon>Peptostreptococcales</taxon>
        <taxon>Natronincolaceae</taxon>
        <taxon>Serpentinicella</taxon>
    </lineage>
</organism>
<dbReference type="RefSeq" id="WP_132847686.1">
    <property type="nucleotide sequence ID" value="NZ_CP058648.1"/>
</dbReference>
<sequence>MAEEAISLQEKDIDSNIEDIVISIKDFNAWYGNNNALSDVNMNIKRNAITAFIGPSGCGKTTLLRSINRMNDVINGYRCSGIIKMDNIEVTDSDLDTLEIRRKIGMVFQDPNAFPMSIYDNLKLPIVENFSNIEKKRINEIIIEKLKDAALYDEVKDRLHKSALKISGGQQQRLCIARALTIEPKVILFDEPCSSLDPIATLKIEELLVQLKEKYTVVIVTHNMEQARRIADDVAFFYKGEVVEQGASEKIFTTPNSQILSNYLKGII</sequence>
<keyword evidence="6" id="KW-1185">Reference proteome</keyword>
<protein>
    <submittedName>
        <fullName evidence="5">Phosphate ABC transporter ATP-binding protein (PhoT family)</fullName>
    </submittedName>
</protein>
<dbReference type="InterPro" id="IPR003593">
    <property type="entry name" value="AAA+_ATPase"/>
</dbReference>
<dbReference type="Pfam" id="PF00005">
    <property type="entry name" value="ABC_tran"/>
    <property type="match status" value="1"/>
</dbReference>
<keyword evidence="2" id="KW-0547">Nucleotide-binding</keyword>
<dbReference type="NCBIfam" id="TIGR00972">
    <property type="entry name" value="3a0107s01c2"/>
    <property type="match status" value="1"/>
</dbReference>
<dbReference type="Gene3D" id="3.40.50.300">
    <property type="entry name" value="P-loop containing nucleotide triphosphate hydrolases"/>
    <property type="match status" value="1"/>
</dbReference>
<dbReference type="SMART" id="SM00382">
    <property type="entry name" value="AAA"/>
    <property type="match status" value="1"/>
</dbReference>
<evidence type="ECO:0000256" key="1">
    <source>
        <dbReference type="ARBA" id="ARBA00022448"/>
    </source>
</evidence>